<keyword evidence="3 7" id="KW-0808">Transferase</keyword>
<dbReference type="Pfam" id="PF00145">
    <property type="entry name" value="DNA_methylase"/>
    <property type="match status" value="1"/>
</dbReference>
<evidence type="ECO:0000256" key="2">
    <source>
        <dbReference type="ARBA" id="ARBA00022603"/>
    </source>
</evidence>
<feature type="region of interest" description="Disordered" evidence="6">
    <location>
        <begin position="230"/>
        <end position="260"/>
    </location>
</feature>
<organism evidence="7 8">
    <name type="scientific">Haloplanus rubicundus</name>
    <dbReference type="NCBI Taxonomy" id="1547898"/>
    <lineage>
        <taxon>Archaea</taxon>
        <taxon>Methanobacteriati</taxon>
        <taxon>Methanobacteriota</taxon>
        <taxon>Stenosarchaea group</taxon>
        <taxon>Halobacteria</taxon>
        <taxon>Halobacteriales</taxon>
        <taxon>Haloferacaceae</taxon>
        <taxon>Haloplanus</taxon>
    </lineage>
</organism>
<evidence type="ECO:0000256" key="4">
    <source>
        <dbReference type="ARBA" id="ARBA00022691"/>
    </source>
</evidence>
<dbReference type="PANTHER" id="PTHR10629">
    <property type="entry name" value="CYTOSINE-SPECIFIC METHYLTRANSFERASE"/>
    <property type="match status" value="1"/>
</dbReference>
<evidence type="ECO:0000256" key="3">
    <source>
        <dbReference type="ARBA" id="ARBA00022679"/>
    </source>
</evidence>
<dbReference type="KEGG" id="haj:DU500_09045"/>
<dbReference type="GO" id="GO:0003677">
    <property type="term" value="F:DNA binding"/>
    <property type="evidence" value="ECO:0007669"/>
    <property type="project" value="TreeGrafter"/>
</dbReference>
<dbReference type="PROSITE" id="PS51679">
    <property type="entry name" value="SAM_MT_C5"/>
    <property type="match status" value="1"/>
</dbReference>
<dbReference type="PROSITE" id="PS00094">
    <property type="entry name" value="C5_MTASE_1"/>
    <property type="match status" value="1"/>
</dbReference>
<dbReference type="EMBL" id="CP031150">
    <property type="protein sequence ID" value="AXG06559.1"/>
    <property type="molecule type" value="Genomic_DNA"/>
</dbReference>
<evidence type="ECO:0000256" key="6">
    <source>
        <dbReference type="SAM" id="MobiDB-lite"/>
    </source>
</evidence>
<keyword evidence="2 7" id="KW-0489">Methyltransferase</keyword>
<dbReference type="GO" id="GO:0003886">
    <property type="term" value="F:DNA (cytosine-5-)-methyltransferase activity"/>
    <property type="evidence" value="ECO:0007669"/>
    <property type="project" value="UniProtKB-EC"/>
</dbReference>
<dbReference type="InterPro" id="IPR018117">
    <property type="entry name" value="C5_DNA_meth_AS"/>
</dbReference>
<dbReference type="EC" id="2.1.1.37" evidence="1"/>
<evidence type="ECO:0000313" key="7">
    <source>
        <dbReference type="EMBL" id="AXG06559.1"/>
    </source>
</evidence>
<feature type="region of interest" description="Disordered" evidence="6">
    <location>
        <begin position="183"/>
        <end position="210"/>
    </location>
</feature>
<keyword evidence="4" id="KW-0949">S-adenosyl-L-methionine</keyword>
<dbReference type="PRINTS" id="PR00105">
    <property type="entry name" value="C5METTRFRASE"/>
</dbReference>
<dbReference type="Proteomes" id="UP000253273">
    <property type="component" value="Chromosome"/>
</dbReference>
<dbReference type="PANTHER" id="PTHR10629:SF52">
    <property type="entry name" value="DNA (CYTOSINE-5)-METHYLTRANSFERASE 1"/>
    <property type="match status" value="1"/>
</dbReference>
<dbReference type="NCBIfam" id="TIGR00675">
    <property type="entry name" value="dcm"/>
    <property type="match status" value="1"/>
</dbReference>
<keyword evidence="8" id="KW-1185">Reference proteome</keyword>
<name>A0A345E2Y7_9EURY</name>
<dbReference type="AlphaFoldDB" id="A0A345E2Y7"/>
<sequence length="382" mass="42623">MSRRMAKSLTCIDLFSGAGGFSLGFRQAGFEIAAAIDRSEAALETYSHNLDDVITVRADIKDESPEKLFERAAITPGDIDVVIGGPPCKGFSVAGKMDPSNPKNSLVANYINIVSKIDPKAVVMENVTGILSMRDGEYRDRIVAAFRQEGYDISTEPAILNAADYGVPQQRKRVFFLASREGKLKPPKPTHYNPASDHDQGSESTADPWISTKDAIGDLSFLRYGEKATEYQQPSHTEYQGIMRKNARDRPFNHKATDHTDRVRERFEQLAAGDTGEDLPPKYQTKKHSLQRWHPDKPAPTVTTLPDDFIHYQRPRIPTVRELARLQSFPDWFKFKGPRTTGGKRRKNTVPQYSQVGNAVPPRLAKQVGKAVINQLQTVTVA</sequence>
<dbReference type="InterPro" id="IPR001525">
    <property type="entry name" value="C5_MeTfrase"/>
</dbReference>
<reference evidence="7 8" key="1">
    <citation type="submission" date="2018-07" db="EMBL/GenBank/DDBJ databases">
        <title>Genome sequences of Haloplanus sp. CBA1113.</title>
        <authorList>
            <person name="Kim Y.B."/>
            <person name="Roh S.W."/>
        </authorList>
    </citation>
    <scope>NUCLEOTIDE SEQUENCE [LARGE SCALE GENOMIC DNA]</scope>
    <source>
        <strain evidence="7 8">CBA1113</strain>
    </source>
</reference>
<dbReference type="REBASE" id="261370">
    <property type="entry name" value="M.Hsp1113ORF9045P"/>
</dbReference>
<protein>
    <recommendedName>
        <fullName evidence="1">DNA (cytosine-5-)-methyltransferase</fullName>
        <ecNumber evidence="1">2.1.1.37</ecNumber>
    </recommendedName>
</protein>
<proteinExistence type="inferred from homology"/>
<dbReference type="InterPro" id="IPR050390">
    <property type="entry name" value="C5-Methyltransferase"/>
</dbReference>
<dbReference type="Gene3D" id="3.40.50.150">
    <property type="entry name" value="Vaccinia Virus protein VP39"/>
    <property type="match status" value="1"/>
</dbReference>
<evidence type="ECO:0000256" key="1">
    <source>
        <dbReference type="ARBA" id="ARBA00011975"/>
    </source>
</evidence>
<dbReference type="GO" id="GO:0044027">
    <property type="term" value="P:negative regulation of gene expression via chromosomal CpG island methylation"/>
    <property type="evidence" value="ECO:0007669"/>
    <property type="project" value="TreeGrafter"/>
</dbReference>
<dbReference type="GO" id="GO:0032259">
    <property type="term" value="P:methylation"/>
    <property type="evidence" value="ECO:0007669"/>
    <property type="project" value="UniProtKB-KW"/>
</dbReference>
<dbReference type="Gene3D" id="3.90.120.10">
    <property type="entry name" value="DNA Methylase, subunit A, domain 2"/>
    <property type="match status" value="1"/>
</dbReference>
<dbReference type="InterPro" id="IPR029063">
    <property type="entry name" value="SAM-dependent_MTases_sf"/>
</dbReference>
<feature type="compositionally biased region" description="Basic and acidic residues" evidence="6">
    <location>
        <begin position="246"/>
        <end position="260"/>
    </location>
</feature>
<evidence type="ECO:0000256" key="5">
    <source>
        <dbReference type="RuleBase" id="RU000416"/>
    </source>
</evidence>
<accession>A0A345E2Y7</accession>
<dbReference type="SUPFAM" id="SSF53335">
    <property type="entry name" value="S-adenosyl-L-methionine-dependent methyltransferases"/>
    <property type="match status" value="1"/>
</dbReference>
<comment type="similarity">
    <text evidence="5">Belongs to the class I-like SAM-binding methyltransferase superfamily. C5-methyltransferase family.</text>
</comment>
<gene>
    <name evidence="7" type="ORF">DU500_09045</name>
</gene>
<evidence type="ECO:0000313" key="8">
    <source>
        <dbReference type="Proteomes" id="UP000253273"/>
    </source>
</evidence>